<dbReference type="InterPro" id="IPR037883">
    <property type="entry name" value="Knr4/Smi1-like_sf"/>
</dbReference>
<dbReference type="AlphaFoldDB" id="A0A1N7N9F8"/>
<dbReference type="OrthoDB" id="1189226at2"/>
<keyword evidence="2" id="KW-1185">Reference proteome</keyword>
<gene>
    <name evidence="1" type="ORF">SAMN05421786_103326</name>
</gene>
<accession>A0A1N7N9F8</accession>
<evidence type="ECO:0008006" key="3">
    <source>
        <dbReference type="Google" id="ProtNLM"/>
    </source>
</evidence>
<name>A0A1N7N9F8_9FLAO</name>
<dbReference type="Proteomes" id="UP000186744">
    <property type="component" value="Unassembled WGS sequence"/>
</dbReference>
<reference evidence="2" key="1">
    <citation type="submission" date="2017-01" db="EMBL/GenBank/DDBJ databases">
        <authorList>
            <person name="Varghese N."/>
            <person name="Submissions S."/>
        </authorList>
    </citation>
    <scope>NUCLEOTIDE SEQUENCE [LARGE SCALE GENOMIC DNA]</scope>
    <source>
        <strain evidence="2">DSM 18017</strain>
    </source>
</reference>
<dbReference type="RefSeq" id="WP_076552046.1">
    <property type="nucleotide sequence ID" value="NZ_FTOL01000003.1"/>
</dbReference>
<protein>
    <recommendedName>
        <fullName evidence="3">SMI1-KNR4 cell-wall</fullName>
    </recommendedName>
</protein>
<dbReference type="EMBL" id="FTOL01000003">
    <property type="protein sequence ID" value="SIS94970.1"/>
    <property type="molecule type" value="Genomic_DNA"/>
</dbReference>
<evidence type="ECO:0000313" key="2">
    <source>
        <dbReference type="Proteomes" id="UP000186744"/>
    </source>
</evidence>
<dbReference type="Gene3D" id="3.40.1580.10">
    <property type="entry name" value="SMI1/KNR4-like"/>
    <property type="match status" value="1"/>
</dbReference>
<evidence type="ECO:0000313" key="1">
    <source>
        <dbReference type="EMBL" id="SIS94970.1"/>
    </source>
</evidence>
<dbReference type="STRING" id="373668.SAMN05421786_103326"/>
<organism evidence="1 2">
    <name type="scientific">Chryseobacterium ureilyticum</name>
    <dbReference type="NCBI Taxonomy" id="373668"/>
    <lineage>
        <taxon>Bacteria</taxon>
        <taxon>Pseudomonadati</taxon>
        <taxon>Bacteroidota</taxon>
        <taxon>Flavobacteriia</taxon>
        <taxon>Flavobacteriales</taxon>
        <taxon>Weeksellaceae</taxon>
        <taxon>Chryseobacterium group</taxon>
        <taxon>Chryseobacterium</taxon>
    </lineage>
</organism>
<sequence length="152" mass="17539">MNIEYLLQTKENPSLNGFINKGFSLDKIKKIEQTFNAGKEFPKAFREFLFLAGDFNNWGFDDIEGIVELQQYAKEDLEMAGQKITKPFFAFSVLDSIYNIILLDEVGSDPKVYLLMPFLAQEGSQPLLKANNWNFSELINESIRRIKNNIPF</sequence>
<dbReference type="SUPFAM" id="SSF160631">
    <property type="entry name" value="SMI1/KNR4-like"/>
    <property type="match status" value="1"/>
</dbReference>
<proteinExistence type="predicted"/>